<dbReference type="Pfam" id="PF08450">
    <property type="entry name" value="SGL"/>
    <property type="match status" value="1"/>
</dbReference>
<feature type="domain" description="SMP-30/Gluconolactonase/LRE-like region" evidence="5">
    <location>
        <begin position="272"/>
        <end position="373"/>
    </location>
</feature>
<gene>
    <name evidence="6" type="ORF">DWW57_13560</name>
</gene>
<dbReference type="CDD" id="cd00603">
    <property type="entry name" value="IPT_PCSR"/>
    <property type="match status" value="1"/>
</dbReference>
<feature type="domain" description="IPT/TIG" evidence="4">
    <location>
        <begin position="56"/>
        <end position="124"/>
    </location>
</feature>
<dbReference type="Pfam" id="PF01833">
    <property type="entry name" value="TIG"/>
    <property type="match status" value="1"/>
</dbReference>
<proteinExistence type="predicted"/>
<sequence>MEKRRRKANAFLFGICLVFMVWLQCACQDDETKSDYDPTATVTLAGFMPEGGGSASQLVINGSNFGNDTALVKVYVNDKEASVINLNDNYIYAIVPARAGTGPVKVVMGKGEHTKEVVSDSVFKYEFKDNVSTLVGRVNETQDGSFEEANLYYPQTLLCDKYGDIFVIEYSKGIRIVSTTGRQVTTPMRYSVRLLSDLALSKSQDTLFVGVENNDPNLSGVLMMTRREGFTDAKELVRGSGWGVAVNPVDGELFHSQYTGSVICRYDFKTKTSVPLYNFGGDGRYTMCFAPDGKRLYMIRRDGGTIFYADYDFNTKAFVDKPQVLPGTENVGWGNPTGCCCDEEGNLYVADCMNHCIRKVTPGGVVSVYIGTPGVGGYKDGLRKNALLQAPDGVCFDTDGNMYVGDTHNYRIRKVVYE</sequence>
<dbReference type="Proteomes" id="UP000284243">
    <property type="component" value="Unassembled WGS sequence"/>
</dbReference>
<feature type="chain" id="PRO_5019235968" description="IPT/TIG domain-containing protein" evidence="3">
    <location>
        <begin position="27"/>
        <end position="418"/>
    </location>
</feature>
<dbReference type="InterPro" id="IPR011042">
    <property type="entry name" value="6-blade_b-propeller_TolB-like"/>
</dbReference>
<dbReference type="PANTHER" id="PTHR13833">
    <property type="match status" value="1"/>
</dbReference>
<evidence type="ECO:0008006" key="8">
    <source>
        <dbReference type="Google" id="ProtNLM"/>
    </source>
</evidence>
<comment type="caution">
    <text evidence="6">The sequence shown here is derived from an EMBL/GenBank/DDBJ whole genome shotgun (WGS) entry which is preliminary data.</text>
</comment>
<dbReference type="InterPro" id="IPR013783">
    <property type="entry name" value="Ig-like_fold"/>
</dbReference>
<dbReference type="EMBL" id="QRYC01000021">
    <property type="protein sequence ID" value="RGU55112.1"/>
    <property type="molecule type" value="Genomic_DNA"/>
</dbReference>
<feature type="signal peptide" evidence="3">
    <location>
        <begin position="1"/>
        <end position="26"/>
    </location>
</feature>
<feature type="repeat" description="NHL" evidence="2">
    <location>
        <begin position="335"/>
        <end position="363"/>
    </location>
</feature>
<protein>
    <recommendedName>
        <fullName evidence="8">IPT/TIG domain-containing protein</fullName>
    </recommendedName>
</protein>
<dbReference type="Gene3D" id="2.120.10.30">
    <property type="entry name" value="TolB, C-terminal domain"/>
    <property type="match status" value="1"/>
</dbReference>
<dbReference type="RefSeq" id="WP_022159383.1">
    <property type="nucleotide sequence ID" value="NZ_JADMUD010000029.1"/>
</dbReference>
<evidence type="ECO:0000313" key="7">
    <source>
        <dbReference type="Proteomes" id="UP000284243"/>
    </source>
</evidence>
<reference evidence="6 7" key="1">
    <citation type="submission" date="2018-08" db="EMBL/GenBank/DDBJ databases">
        <title>A genome reference for cultivated species of the human gut microbiota.</title>
        <authorList>
            <person name="Zou Y."/>
            <person name="Xue W."/>
            <person name="Luo G."/>
        </authorList>
    </citation>
    <scope>NUCLEOTIDE SEQUENCE [LARGE SCALE GENOMIC DNA]</scope>
    <source>
        <strain evidence="6 7">AF16-14</strain>
    </source>
</reference>
<evidence type="ECO:0000256" key="1">
    <source>
        <dbReference type="ARBA" id="ARBA00022737"/>
    </source>
</evidence>
<accession>A0A412TMS7</accession>
<name>A0A412TMS7_9BACT</name>
<dbReference type="Gene3D" id="2.60.40.10">
    <property type="entry name" value="Immunoglobulins"/>
    <property type="match status" value="1"/>
</dbReference>
<evidence type="ECO:0000259" key="4">
    <source>
        <dbReference type="Pfam" id="PF01833"/>
    </source>
</evidence>
<dbReference type="PROSITE" id="PS51125">
    <property type="entry name" value="NHL"/>
    <property type="match status" value="1"/>
</dbReference>
<evidence type="ECO:0000256" key="3">
    <source>
        <dbReference type="SAM" id="SignalP"/>
    </source>
</evidence>
<dbReference type="SUPFAM" id="SSF101898">
    <property type="entry name" value="NHL repeat"/>
    <property type="match status" value="1"/>
</dbReference>
<evidence type="ECO:0000313" key="6">
    <source>
        <dbReference type="EMBL" id="RGU55112.1"/>
    </source>
</evidence>
<dbReference type="AlphaFoldDB" id="A0A412TMS7"/>
<evidence type="ECO:0000256" key="2">
    <source>
        <dbReference type="PROSITE-ProRule" id="PRU00504"/>
    </source>
</evidence>
<dbReference type="InterPro" id="IPR014756">
    <property type="entry name" value="Ig_E-set"/>
</dbReference>
<dbReference type="InterPro" id="IPR002909">
    <property type="entry name" value="IPT_dom"/>
</dbReference>
<evidence type="ECO:0000259" key="5">
    <source>
        <dbReference type="Pfam" id="PF08450"/>
    </source>
</evidence>
<dbReference type="SUPFAM" id="SSF81296">
    <property type="entry name" value="E set domains"/>
    <property type="match status" value="1"/>
</dbReference>
<dbReference type="PANTHER" id="PTHR13833:SF71">
    <property type="entry name" value="NHL DOMAIN-CONTAINING PROTEIN"/>
    <property type="match status" value="1"/>
</dbReference>
<organism evidence="6 7">
    <name type="scientific">Odoribacter splanchnicus</name>
    <dbReference type="NCBI Taxonomy" id="28118"/>
    <lineage>
        <taxon>Bacteria</taxon>
        <taxon>Pseudomonadati</taxon>
        <taxon>Bacteroidota</taxon>
        <taxon>Bacteroidia</taxon>
        <taxon>Bacteroidales</taxon>
        <taxon>Odoribacteraceae</taxon>
        <taxon>Odoribacter</taxon>
    </lineage>
</organism>
<dbReference type="InterPro" id="IPR013658">
    <property type="entry name" value="SGL"/>
</dbReference>
<keyword evidence="1" id="KW-0677">Repeat</keyword>
<keyword evidence="3" id="KW-0732">Signal</keyword>
<dbReference type="InterPro" id="IPR001258">
    <property type="entry name" value="NHL_repeat"/>
</dbReference>